<dbReference type="InterPro" id="IPR012295">
    <property type="entry name" value="TBP_dom_sf"/>
</dbReference>
<proteinExistence type="predicted"/>
<evidence type="ECO:0000313" key="2">
    <source>
        <dbReference type="Proteomes" id="UP001189429"/>
    </source>
</evidence>
<reference evidence="1" key="1">
    <citation type="submission" date="2023-10" db="EMBL/GenBank/DDBJ databases">
        <authorList>
            <person name="Chen Y."/>
            <person name="Shah S."/>
            <person name="Dougan E. K."/>
            <person name="Thang M."/>
            <person name="Chan C."/>
        </authorList>
    </citation>
    <scope>NUCLEOTIDE SEQUENCE [LARGE SCALE GENOMIC DNA]</scope>
</reference>
<protein>
    <submittedName>
        <fullName evidence="1">Uncharacterized protein</fullName>
    </submittedName>
</protein>
<accession>A0ABN9PM31</accession>
<organism evidence="1 2">
    <name type="scientific">Prorocentrum cordatum</name>
    <dbReference type="NCBI Taxonomy" id="2364126"/>
    <lineage>
        <taxon>Eukaryota</taxon>
        <taxon>Sar</taxon>
        <taxon>Alveolata</taxon>
        <taxon>Dinophyceae</taxon>
        <taxon>Prorocentrales</taxon>
        <taxon>Prorocentraceae</taxon>
        <taxon>Prorocentrum</taxon>
    </lineage>
</organism>
<dbReference type="InterPro" id="IPR009028">
    <property type="entry name" value="Coatomer/calthrin_app_sub_C"/>
</dbReference>
<gene>
    <name evidence="1" type="ORF">PCOR1329_LOCUS3198</name>
</gene>
<dbReference type="SUPFAM" id="SSF55711">
    <property type="entry name" value="Subdomain of clathrin and coatomer appendage domain"/>
    <property type="match status" value="1"/>
</dbReference>
<keyword evidence="2" id="KW-1185">Reference proteome</keyword>
<evidence type="ECO:0000313" key="1">
    <source>
        <dbReference type="EMBL" id="CAK0792698.1"/>
    </source>
</evidence>
<dbReference type="EMBL" id="CAUYUJ010000814">
    <property type="protein sequence ID" value="CAK0792698.1"/>
    <property type="molecule type" value="Genomic_DNA"/>
</dbReference>
<sequence>MPWLRVAFLLPDSSPRRVQTRLPVTLAKFLAGRELSSQEFFALWRRSSFALGEASCTAQLAARLRGVPLAQVARCAALGGALRLHHDNVDAGPCSLAFASQIAAAGEGASPLEDACLVRVEVGSGRHAGSARVAVRSADHTAARALCDAVLGQLVEAGVPAGGGCEGR</sequence>
<name>A0ABN9PM31_9DINO</name>
<dbReference type="Gene3D" id="3.30.310.10">
    <property type="entry name" value="TATA-Binding Protein"/>
    <property type="match status" value="1"/>
</dbReference>
<comment type="caution">
    <text evidence="1">The sequence shown here is derived from an EMBL/GenBank/DDBJ whole genome shotgun (WGS) entry which is preliminary data.</text>
</comment>
<dbReference type="Proteomes" id="UP001189429">
    <property type="component" value="Unassembled WGS sequence"/>
</dbReference>